<protein>
    <submittedName>
        <fullName evidence="1">Uncharacterized protein</fullName>
    </submittedName>
</protein>
<dbReference type="Proteomes" id="UP000178797">
    <property type="component" value="Unassembled WGS sequence"/>
</dbReference>
<comment type="caution">
    <text evidence="1">The sequence shown here is derived from an EMBL/GenBank/DDBJ whole genome shotgun (WGS) entry which is preliminary data.</text>
</comment>
<evidence type="ECO:0000313" key="1">
    <source>
        <dbReference type="EMBL" id="OGL47782.1"/>
    </source>
</evidence>
<sequence>MAKAGEFKLEAVEVRCPHCQSDWYTSFDEDYDKEWITLLCDCLVCHQSFQINYRAFGIDKIKSRNLLKVKT</sequence>
<gene>
    <name evidence="1" type="ORF">A2W05_11510</name>
</gene>
<dbReference type="EMBL" id="MGDE01000013">
    <property type="protein sequence ID" value="OGL47782.1"/>
    <property type="molecule type" value="Genomic_DNA"/>
</dbReference>
<reference evidence="1 2" key="1">
    <citation type="journal article" date="2016" name="Nat. Commun.">
        <title>Thousands of microbial genomes shed light on interconnected biogeochemical processes in an aquifer system.</title>
        <authorList>
            <person name="Anantharaman K."/>
            <person name="Brown C.T."/>
            <person name="Hug L.A."/>
            <person name="Sharon I."/>
            <person name="Castelle C.J."/>
            <person name="Probst A.J."/>
            <person name="Thomas B.C."/>
            <person name="Singh A."/>
            <person name="Wilkins M.J."/>
            <person name="Karaoz U."/>
            <person name="Brodie E.L."/>
            <person name="Williams K.H."/>
            <person name="Hubbard S.S."/>
            <person name="Banfield J.F."/>
        </authorList>
    </citation>
    <scope>NUCLEOTIDE SEQUENCE [LARGE SCALE GENOMIC DNA]</scope>
</reference>
<evidence type="ECO:0000313" key="2">
    <source>
        <dbReference type="Proteomes" id="UP000178797"/>
    </source>
</evidence>
<proteinExistence type="predicted"/>
<accession>A0A1F7S1U8</accession>
<dbReference type="AlphaFoldDB" id="A0A1F7S1U8"/>
<name>A0A1F7S1U8_9BACT</name>
<organism evidence="1 2">
    <name type="scientific">Candidatus Schekmanbacteria bacterium RBG_16_38_10</name>
    <dbReference type="NCBI Taxonomy" id="1817879"/>
    <lineage>
        <taxon>Bacteria</taxon>
        <taxon>Candidatus Schekmaniibacteriota</taxon>
    </lineage>
</organism>